<gene>
    <name evidence="2" type="ORF">CEURO_LOCUS6443</name>
</gene>
<reference evidence="2" key="1">
    <citation type="submission" date="2022-07" db="EMBL/GenBank/DDBJ databases">
        <authorList>
            <person name="Macas J."/>
            <person name="Novak P."/>
            <person name="Neumann P."/>
        </authorList>
    </citation>
    <scope>NUCLEOTIDE SEQUENCE</scope>
</reference>
<sequence>MIRDPKVLALYETDKEQQLVHDTPTEKIGSSLHNGESSTARKKGKDVQKQEVVEAIDLPDSPPLGTQKEVVVEMDGKLKRNLIDEFSTSGAVKKLKIKIKEEPF</sequence>
<evidence type="ECO:0000313" key="3">
    <source>
        <dbReference type="Proteomes" id="UP001152484"/>
    </source>
</evidence>
<protein>
    <submittedName>
        <fullName evidence="2">Uncharacterized protein</fullName>
    </submittedName>
</protein>
<dbReference type="Proteomes" id="UP001152484">
    <property type="component" value="Unassembled WGS sequence"/>
</dbReference>
<evidence type="ECO:0000256" key="1">
    <source>
        <dbReference type="SAM" id="MobiDB-lite"/>
    </source>
</evidence>
<dbReference type="AlphaFoldDB" id="A0A9P1E4E7"/>
<keyword evidence="3" id="KW-1185">Reference proteome</keyword>
<feature type="region of interest" description="Disordered" evidence="1">
    <location>
        <begin position="25"/>
        <end position="66"/>
    </location>
</feature>
<proteinExistence type="predicted"/>
<organism evidence="2 3">
    <name type="scientific">Cuscuta europaea</name>
    <name type="common">European dodder</name>
    <dbReference type="NCBI Taxonomy" id="41803"/>
    <lineage>
        <taxon>Eukaryota</taxon>
        <taxon>Viridiplantae</taxon>
        <taxon>Streptophyta</taxon>
        <taxon>Embryophyta</taxon>
        <taxon>Tracheophyta</taxon>
        <taxon>Spermatophyta</taxon>
        <taxon>Magnoliopsida</taxon>
        <taxon>eudicotyledons</taxon>
        <taxon>Gunneridae</taxon>
        <taxon>Pentapetalae</taxon>
        <taxon>asterids</taxon>
        <taxon>lamiids</taxon>
        <taxon>Solanales</taxon>
        <taxon>Convolvulaceae</taxon>
        <taxon>Cuscuteae</taxon>
        <taxon>Cuscuta</taxon>
        <taxon>Cuscuta subgen. Cuscuta</taxon>
    </lineage>
</organism>
<comment type="caution">
    <text evidence="2">The sequence shown here is derived from an EMBL/GenBank/DDBJ whole genome shotgun (WGS) entry which is preliminary data.</text>
</comment>
<dbReference type="EMBL" id="CAMAPE010000010">
    <property type="protein sequence ID" value="CAH9077781.1"/>
    <property type="molecule type" value="Genomic_DNA"/>
</dbReference>
<evidence type="ECO:0000313" key="2">
    <source>
        <dbReference type="EMBL" id="CAH9077781.1"/>
    </source>
</evidence>
<name>A0A9P1E4E7_CUSEU</name>
<accession>A0A9P1E4E7</accession>